<gene>
    <name evidence="1" type="ORF">DN068_21805</name>
</gene>
<evidence type="ECO:0000313" key="1">
    <source>
        <dbReference type="EMBL" id="PZF70756.1"/>
    </source>
</evidence>
<organism evidence="1 2">
    <name type="scientific">Taibaiella soli</name>
    <dbReference type="NCBI Taxonomy" id="1649169"/>
    <lineage>
        <taxon>Bacteria</taxon>
        <taxon>Pseudomonadati</taxon>
        <taxon>Bacteroidota</taxon>
        <taxon>Chitinophagia</taxon>
        <taxon>Chitinophagales</taxon>
        <taxon>Chitinophagaceae</taxon>
        <taxon>Taibaiella</taxon>
    </lineage>
</organism>
<dbReference type="EMBL" id="QKTW01000032">
    <property type="protein sequence ID" value="PZF70756.1"/>
    <property type="molecule type" value="Genomic_DNA"/>
</dbReference>
<dbReference type="RefSeq" id="WP_111001083.1">
    <property type="nucleotide sequence ID" value="NZ_QKTW01000032.1"/>
</dbReference>
<reference evidence="1 2" key="1">
    <citation type="submission" date="2018-06" db="EMBL/GenBank/DDBJ databases">
        <title>Mucibacter soli gen. nov., sp. nov., a new member of the family Chitinophagaceae producing mucin.</title>
        <authorList>
            <person name="Kim M.-K."/>
            <person name="Park S."/>
            <person name="Kim T.-S."/>
            <person name="Joung Y."/>
            <person name="Han J.-H."/>
            <person name="Kim S.B."/>
        </authorList>
    </citation>
    <scope>NUCLEOTIDE SEQUENCE [LARGE SCALE GENOMIC DNA]</scope>
    <source>
        <strain evidence="1 2">R1-15</strain>
    </source>
</reference>
<evidence type="ECO:0000313" key="2">
    <source>
        <dbReference type="Proteomes" id="UP000248745"/>
    </source>
</evidence>
<dbReference type="AlphaFoldDB" id="A0A2W2BAU7"/>
<name>A0A2W2BAU7_9BACT</name>
<comment type="caution">
    <text evidence="1">The sequence shown here is derived from an EMBL/GenBank/DDBJ whole genome shotgun (WGS) entry which is preliminary data.</text>
</comment>
<sequence>MRYTRRNKLCFVLLSLILLPLSGCIMNPIYYLKDLIKLAGIEGSWISDNTPDKISFNSWEITSAESNKYIIRHHTEGPDQYYMTGFLKLKGTLYADAADLKVTETRYDAATKQEVLSKYETGTHNIMKIALRGDTLSIRLMDLDYLDKCIRSKKYTLPYEVYTDQSSDYNTGSTIYVTASTAELQTFLKTSGNDPKLFMKEMAFYRDDPAFINYFSKESWAIWPLQTRNDAPELLKHSKESDAFKKVGSSIIDSLEQAQHIYKPFYFQTATSFLIMGNHAPDSLTSVRYTGYVLNHTREFLHFFTGYNAIAERAMNYWATAVRDAGTKTNTLDTIIIQLKTSCNNCSPKEKQVLSQFVQTIRPDRDAYKAAAQRNQMTDNISVIDAEATPVKVSLTGDPIQVVRTSGDSVYLLTGKSYSDSIAAKVRHDMYLGTAPPYLPISEEQRLDPRTWKGYVLCHGQISPLNTIDPILMPISNEKDPEAFRHKGSVTNWLVQNEAPVCNAFKYIPGEKPNRYYLINYCADTSKILATETDYVPATFRRYIRHYCIPVNYTDGDGNTYTVVVTKSVRAGVQPLAHVLVSHKNKFTVYRVWLKDDNNGASALYCFAQNGYCYLYDRWDGGSGKKEAYLYKFPVTL</sequence>
<keyword evidence="2" id="KW-1185">Reference proteome</keyword>
<protein>
    <submittedName>
        <fullName evidence="1">Uncharacterized protein</fullName>
    </submittedName>
</protein>
<accession>A0A2W2BAU7</accession>
<proteinExistence type="predicted"/>
<dbReference type="Proteomes" id="UP000248745">
    <property type="component" value="Unassembled WGS sequence"/>
</dbReference>